<gene>
    <name evidence="1" type="ORF">EV421DRAFT_2041588</name>
</gene>
<sequence length="473" mass="54164">MSSVAVPAIIRQTRAPIETLCVEILTEIFRLCVYGDYCRYFDVFNYLNGPWVFGQVSSSWRYVANNTPSLWTRFTTSHGFRHVAIRDPASMISAVLQRSANLRLSLELFPCEEYSPEVVEQIFRAAISHSRRWERLELHLGHTILPIISQIQHASLDNLSYIKIYASELVEGDHIDVFQWAPALQTVDVDGNFERAQFEFPWENLVTYFDHMTAGSAVAIHKLLDVIQRCTAVETLYVPYQCTDGIHPLTTPIRRPSLRYLTACEPAVLRSVILPRLKGMCLSPEKDSDMDCPDDALPALLSLMQLSKCILTSLTLNHASFTDVLFDILDLTPTIKSLHLSVQYWRSHYNPIFKSLIDRLAACSNDSSPTFDFLPLIRDFKIDIHDSRMEERPCRFIDHSFFDMVSLRWKSKTLKAVRLIISEPGEGLSWSLTSEHIDLLRESKNDGLDINVAVERYSPTVYGYDDVTVERFV</sequence>
<evidence type="ECO:0000313" key="2">
    <source>
        <dbReference type="Proteomes" id="UP001175226"/>
    </source>
</evidence>
<reference evidence="1" key="1">
    <citation type="submission" date="2023-06" db="EMBL/GenBank/DDBJ databases">
        <authorList>
            <consortium name="Lawrence Berkeley National Laboratory"/>
            <person name="Ahrendt S."/>
            <person name="Sahu N."/>
            <person name="Indic B."/>
            <person name="Wong-Bajracharya J."/>
            <person name="Merenyi Z."/>
            <person name="Ke H.-M."/>
            <person name="Monk M."/>
            <person name="Kocsube S."/>
            <person name="Drula E."/>
            <person name="Lipzen A."/>
            <person name="Balint B."/>
            <person name="Henrissat B."/>
            <person name="Andreopoulos B."/>
            <person name="Martin F.M."/>
            <person name="Harder C.B."/>
            <person name="Rigling D."/>
            <person name="Ford K.L."/>
            <person name="Foster G.D."/>
            <person name="Pangilinan J."/>
            <person name="Papanicolaou A."/>
            <person name="Barry K."/>
            <person name="LaButti K."/>
            <person name="Viragh M."/>
            <person name="Koriabine M."/>
            <person name="Yan M."/>
            <person name="Riley R."/>
            <person name="Champramary S."/>
            <person name="Plett K.L."/>
            <person name="Tsai I.J."/>
            <person name="Slot J."/>
            <person name="Sipos G."/>
            <person name="Plett J."/>
            <person name="Nagy L.G."/>
            <person name="Grigoriev I.V."/>
        </authorList>
    </citation>
    <scope>NUCLEOTIDE SEQUENCE</scope>
    <source>
        <strain evidence="1">FPL87.14</strain>
    </source>
</reference>
<evidence type="ECO:0008006" key="3">
    <source>
        <dbReference type="Google" id="ProtNLM"/>
    </source>
</evidence>
<keyword evidence="2" id="KW-1185">Reference proteome</keyword>
<proteinExistence type="predicted"/>
<comment type="caution">
    <text evidence="1">The sequence shown here is derived from an EMBL/GenBank/DDBJ whole genome shotgun (WGS) entry which is preliminary data.</text>
</comment>
<dbReference type="EMBL" id="JAUEPT010000131">
    <property type="protein sequence ID" value="KAK0430847.1"/>
    <property type="molecule type" value="Genomic_DNA"/>
</dbReference>
<evidence type="ECO:0000313" key="1">
    <source>
        <dbReference type="EMBL" id="KAK0430847.1"/>
    </source>
</evidence>
<name>A0AA39ME25_9AGAR</name>
<dbReference type="Proteomes" id="UP001175226">
    <property type="component" value="Unassembled WGS sequence"/>
</dbReference>
<accession>A0AA39ME25</accession>
<protein>
    <recommendedName>
        <fullName evidence="3">F-box domain-containing protein</fullName>
    </recommendedName>
</protein>
<dbReference type="AlphaFoldDB" id="A0AA39ME25"/>
<organism evidence="1 2">
    <name type="scientific">Armillaria borealis</name>
    <dbReference type="NCBI Taxonomy" id="47425"/>
    <lineage>
        <taxon>Eukaryota</taxon>
        <taxon>Fungi</taxon>
        <taxon>Dikarya</taxon>
        <taxon>Basidiomycota</taxon>
        <taxon>Agaricomycotina</taxon>
        <taxon>Agaricomycetes</taxon>
        <taxon>Agaricomycetidae</taxon>
        <taxon>Agaricales</taxon>
        <taxon>Marasmiineae</taxon>
        <taxon>Physalacriaceae</taxon>
        <taxon>Armillaria</taxon>
    </lineage>
</organism>